<evidence type="ECO:0000313" key="2">
    <source>
        <dbReference type="Proteomes" id="UP000828048"/>
    </source>
</evidence>
<accession>A0ACB7YUC1</accession>
<dbReference type="EMBL" id="CM037153">
    <property type="protein sequence ID" value="KAH7856510.1"/>
    <property type="molecule type" value="Genomic_DNA"/>
</dbReference>
<name>A0ACB7YUC1_9ERIC</name>
<gene>
    <name evidence="1" type="ORF">Vadar_002286</name>
</gene>
<evidence type="ECO:0000313" key="1">
    <source>
        <dbReference type="EMBL" id="KAH7856510.1"/>
    </source>
</evidence>
<reference evidence="1 2" key="1">
    <citation type="journal article" date="2021" name="Hortic Res">
        <title>High-quality reference genome and annotation aids understanding of berry development for evergreen blueberry (Vaccinium darrowii).</title>
        <authorList>
            <person name="Yu J."/>
            <person name="Hulse-Kemp A.M."/>
            <person name="Babiker E."/>
            <person name="Staton M."/>
        </authorList>
    </citation>
    <scope>NUCLEOTIDE SEQUENCE [LARGE SCALE GENOMIC DNA]</scope>
    <source>
        <strain evidence="2">cv. NJ 8807/NJ 8810</strain>
        <tissue evidence="1">Young leaf</tissue>
    </source>
</reference>
<dbReference type="Proteomes" id="UP000828048">
    <property type="component" value="Chromosome 3"/>
</dbReference>
<protein>
    <submittedName>
        <fullName evidence="1">Uncharacterized protein</fullName>
    </submittedName>
</protein>
<proteinExistence type="predicted"/>
<organism evidence="1 2">
    <name type="scientific">Vaccinium darrowii</name>
    <dbReference type="NCBI Taxonomy" id="229202"/>
    <lineage>
        <taxon>Eukaryota</taxon>
        <taxon>Viridiplantae</taxon>
        <taxon>Streptophyta</taxon>
        <taxon>Embryophyta</taxon>
        <taxon>Tracheophyta</taxon>
        <taxon>Spermatophyta</taxon>
        <taxon>Magnoliopsida</taxon>
        <taxon>eudicotyledons</taxon>
        <taxon>Gunneridae</taxon>
        <taxon>Pentapetalae</taxon>
        <taxon>asterids</taxon>
        <taxon>Ericales</taxon>
        <taxon>Ericaceae</taxon>
        <taxon>Vaccinioideae</taxon>
        <taxon>Vaccinieae</taxon>
        <taxon>Vaccinium</taxon>
    </lineage>
</organism>
<keyword evidence="2" id="KW-1185">Reference proteome</keyword>
<sequence length="307" mass="37127">MFLLPYHSYWMQIHRIVEVRPFKNRQKPYRNRPNTYRNCKDRWLGRRTHPYQAASAVEHLIEARKGYRFMRHPPLLRRSEYLNMLNDIRDFETKRHREGFPVENFVQQKIEACRALQKLGENYTEQYLMTKIVELLSPSWNHVKYTIFENRVINNAIDLMNTLMYEERNVHPLWIEFEQGQMIPNSTVREHILDKEKQFHNLKKKGFKPHIVILVKAIVKNLPPTWPKSKVFVSLKEKFPDLRELGAMLEEIENDMICLQALDEAEKQLNHQEEKHDKEDKEKQEQEDIQEKHQQKGVKQKLEFDDP</sequence>
<comment type="caution">
    <text evidence="1">The sequence shown here is derived from an EMBL/GenBank/DDBJ whole genome shotgun (WGS) entry which is preliminary data.</text>
</comment>